<dbReference type="Proteomes" id="UP000244855">
    <property type="component" value="Unassembled WGS sequence"/>
</dbReference>
<protein>
    <submittedName>
        <fullName evidence="2">Uncharacterized protein</fullName>
    </submittedName>
</protein>
<keyword evidence="3" id="KW-1185">Reference proteome</keyword>
<evidence type="ECO:0000256" key="1">
    <source>
        <dbReference type="SAM" id="MobiDB-lite"/>
    </source>
</evidence>
<dbReference type="AlphaFoldDB" id="A0A2V1DIK3"/>
<organism evidence="2 3">
    <name type="scientific">Periconia macrospinosa</name>
    <dbReference type="NCBI Taxonomy" id="97972"/>
    <lineage>
        <taxon>Eukaryota</taxon>
        <taxon>Fungi</taxon>
        <taxon>Dikarya</taxon>
        <taxon>Ascomycota</taxon>
        <taxon>Pezizomycotina</taxon>
        <taxon>Dothideomycetes</taxon>
        <taxon>Pleosporomycetidae</taxon>
        <taxon>Pleosporales</taxon>
        <taxon>Massarineae</taxon>
        <taxon>Periconiaceae</taxon>
        <taxon>Periconia</taxon>
    </lineage>
</organism>
<evidence type="ECO:0000313" key="3">
    <source>
        <dbReference type="Proteomes" id="UP000244855"/>
    </source>
</evidence>
<accession>A0A2V1DIK3</accession>
<reference evidence="2 3" key="1">
    <citation type="journal article" date="2018" name="Sci. Rep.">
        <title>Comparative genomics provides insights into the lifestyle and reveals functional heterogeneity of dark septate endophytic fungi.</title>
        <authorList>
            <person name="Knapp D.G."/>
            <person name="Nemeth J.B."/>
            <person name="Barry K."/>
            <person name="Hainaut M."/>
            <person name="Henrissat B."/>
            <person name="Johnson J."/>
            <person name="Kuo A."/>
            <person name="Lim J.H.P."/>
            <person name="Lipzen A."/>
            <person name="Nolan M."/>
            <person name="Ohm R.A."/>
            <person name="Tamas L."/>
            <person name="Grigoriev I.V."/>
            <person name="Spatafora J.W."/>
            <person name="Nagy L.G."/>
            <person name="Kovacs G.M."/>
        </authorList>
    </citation>
    <scope>NUCLEOTIDE SEQUENCE [LARGE SCALE GENOMIC DNA]</scope>
    <source>
        <strain evidence="2 3">DSE2036</strain>
    </source>
</reference>
<proteinExistence type="predicted"/>
<gene>
    <name evidence="2" type="ORF">DM02DRAFT_630881</name>
</gene>
<sequence>MSANVYYDDRSGQVYTETSALVTSMVPAWVSSRPGSKHHLEKYRHKWPGAPSLLDMSFRCLAWNGFDMDSLEYLDWLLGEKFYTWLKNKNLVSFKDWLAFREAYPNSKVIDRDFSLYIFSAGRQDFSRDLPLLTKHLKSLPQTSLTYLCLQNLSFSATDLMRLTAMPNIAVLILQQNSLMTMGKNHNNGIHDHFMGSWRRAISEKNSFSKLGVMAFRGFHTGLSATFSCFSVFPKLRLCNFEPGHVNQGFDRSEAQHQSLGDWERLPRLRVSVNYGDNGLYETQYNTSAWYIRIHPPTQASLGSTKRARDEPDTTTDPGQKPKKRNIKSGKQKSIGDMLGGFIM</sequence>
<feature type="region of interest" description="Disordered" evidence="1">
    <location>
        <begin position="301"/>
        <end position="344"/>
    </location>
</feature>
<evidence type="ECO:0000313" key="2">
    <source>
        <dbReference type="EMBL" id="PVH97691.1"/>
    </source>
</evidence>
<dbReference type="EMBL" id="KZ805430">
    <property type="protein sequence ID" value="PVH97691.1"/>
    <property type="molecule type" value="Genomic_DNA"/>
</dbReference>
<name>A0A2V1DIK3_9PLEO</name>
<feature type="compositionally biased region" description="Basic residues" evidence="1">
    <location>
        <begin position="321"/>
        <end position="331"/>
    </location>
</feature>
<dbReference type="OrthoDB" id="5273928at2759"/>